<dbReference type="PROSITE" id="PS01129">
    <property type="entry name" value="PSI_RLU"/>
    <property type="match status" value="1"/>
</dbReference>
<dbReference type="AlphaFoldDB" id="A0A9D2IHG1"/>
<feature type="domain" description="RNA-binding S4" evidence="8">
    <location>
        <begin position="13"/>
        <end position="73"/>
    </location>
</feature>
<dbReference type="InterPro" id="IPR002942">
    <property type="entry name" value="S4_RNA-bd"/>
</dbReference>
<keyword evidence="3" id="KW-0413">Isomerase</keyword>
<evidence type="ECO:0000256" key="2">
    <source>
        <dbReference type="ARBA" id="ARBA00010876"/>
    </source>
</evidence>
<dbReference type="EMBL" id="DXCH01000333">
    <property type="protein sequence ID" value="HIZ08726.1"/>
    <property type="molecule type" value="Genomic_DNA"/>
</dbReference>
<evidence type="ECO:0000256" key="4">
    <source>
        <dbReference type="ARBA" id="ARBA00031870"/>
    </source>
</evidence>
<organism evidence="9 10">
    <name type="scientific">Candidatus Eubacterium avistercoris</name>
    <dbReference type="NCBI Taxonomy" id="2838567"/>
    <lineage>
        <taxon>Bacteria</taxon>
        <taxon>Bacillati</taxon>
        <taxon>Bacillota</taxon>
        <taxon>Clostridia</taxon>
        <taxon>Eubacteriales</taxon>
        <taxon>Eubacteriaceae</taxon>
        <taxon>Eubacterium</taxon>
    </lineage>
</organism>
<reference evidence="9" key="1">
    <citation type="journal article" date="2021" name="PeerJ">
        <title>Extensive microbial diversity within the chicken gut microbiome revealed by metagenomics and culture.</title>
        <authorList>
            <person name="Gilroy R."/>
            <person name="Ravi A."/>
            <person name="Getino M."/>
            <person name="Pursley I."/>
            <person name="Horton D.L."/>
            <person name="Alikhan N.F."/>
            <person name="Baker D."/>
            <person name="Gharbi K."/>
            <person name="Hall N."/>
            <person name="Watson M."/>
            <person name="Adriaenssens E.M."/>
            <person name="Foster-Nyarko E."/>
            <person name="Jarju S."/>
            <person name="Secka A."/>
            <person name="Antonio M."/>
            <person name="Oren A."/>
            <person name="Chaudhuri R.R."/>
            <person name="La Ragione R."/>
            <person name="Hildebrand F."/>
            <person name="Pallen M.J."/>
        </authorList>
    </citation>
    <scope>NUCLEOTIDE SEQUENCE</scope>
    <source>
        <strain evidence="9">CHK192-9172</strain>
    </source>
</reference>
<dbReference type="Proteomes" id="UP000824024">
    <property type="component" value="Unassembled WGS sequence"/>
</dbReference>
<evidence type="ECO:0000313" key="9">
    <source>
        <dbReference type="EMBL" id="HIZ08726.1"/>
    </source>
</evidence>
<dbReference type="PROSITE" id="PS50889">
    <property type="entry name" value="S4"/>
    <property type="match status" value="1"/>
</dbReference>
<evidence type="ECO:0000256" key="3">
    <source>
        <dbReference type="ARBA" id="ARBA00023235"/>
    </source>
</evidence>
<evidence type="ECO:0000256" key="7">
    <source>
        <dbReference type="SAM" id="MobiDB-lite"/>
    </source>
</evidence>
<dbReference type="Gene3D" id="3.10.290.10">
    <property type="entry name" value="RNA-binding S4 domain"/>
    <property type="match status" value="1"/>
</dbReference>
<comment type="caution">
    <text evidence="9">The sequence shown here is derived from an EMBL/GenBank/DDBJ whole genome shotgun (WGS) entry which is preliminary data.</text>
</comment>
<reference evidence="9" key="2">
    <citation type="submission" date="2021-04" db="EMBL/GenBank/DDBJ databases">
        <authorList>
            <person name="Gilroy R."/>
        </authorList>
    </citation>
    <scope>NUCLEOTIDE SEQUENCE</scope>
    <source>
        <strain evidence="9">CHK192-9172</strain>
    </source>
</reference>
<name>A0A9D2IHG1_9FIRM</name>
<evidence type="ECO:0000313" key="10">
    <source>
        <dbReference type="Proteomes" id="UP000824024"/>
    </source>
</evidence>
<dbReference type="Pfam" id="PF00849">
    <property type="entry name" value="PseudoU_synth_2"/>
    <property type="match status" value="1"/>
</dbReference>
<dbReference type="PANTHER" id="PTHR21600">
    <property type="entry name" value="MITOCHONDRIAL RNA PSEUDOURIDINE SYNTHASE"/>
    <property type="match status" value="1"/>
</dbReference>
<comment type="catalytic activity">
    <reaction evidence="1">
        <text>a uridine in RNA = a pseudouridine in RNA</text>
        <dbReference type="Rhea" id="RHEA:48348"/>
        <dbReference type="Rhea" id="RHEA-COMP:12068"/>
        <dbReference type="Rhea" id="RHEA-COMP:12069"/>
        <dbReference type="ChEBI" id="CHEBI:65314"/>
        <dbReference type="ChEBI" id="CHEBI:65315"/>
    </reaction>
</comment>
<dbReference type="CDD" id="cd02869">
    <property type="entry name" value="PseudoU_synth_RluA_like"/>
    <property type="match status" value="1"/>
</dbReference>
<gene>
    <name evidence="9" type="ORF">IAA08_12420</name>
</gene>
<dbReference type="GO" id="GO:0000455">
    <property type="term" value="P:enzyme-directed rRNA pseudouridine synthesis"/>
    <property type="evidence" value="ECO:0007669"/>
    <property type="project" value="UniProtKB-ARBA"/>
</dbReference>
<dbReference type="InterPro" id="IPR006145">
    <property type="entry name" value="PsdUridine_synth_RsuA/RluA"/>
</dbReference>
<proteinExistence type="inferred from homology"/>
<dbReference type="Gene3D" id="3.30.2350.10">
    <property type="entry name" value="Pseudouridine synthase"/>
    <property type="match status" value="1"/>
</dbReference>
<keyword evidence="6" id="KW-0694">RNA-binding</keyword>
<comment type="similarity">
    <text evidence="2">Belongs to the pseudouridine synthase RluA family.</text>
</comment>
<evidence type="ECO:0000256" key="5">
    <source>
        <dbReference type="ARBA" id="ARBA00033164"/>
    </source>
</evidence>
<dbReference type="InterPro" id="IPR006224">
    <property type="entry name" value="PsdUridine_synth_RluA-like_CS"/>
</dbReference>
<dbReference type="GO" id="GO:0120159">
    <property type="term" value="F:rRNA pseudouridine synthase activity"/>
    <property type="evidence" value="ECO:0007669"/>
    <property type="project" value="UniProtKB-ARBA"/>
</dbReference>
<protein>
    <recommendedName>
        <fullName evidence="4">RNA pseudouridylate synthase</fullName>
    </recommendedName>
    <alternativeName>
        <fullName evidence="5">RNA-uridine isomerase</fullName>
    </alternativeName>
</protein>
<accession>A0A9D2IHG1</accession>
<dbReference type="InterPro" id="IPR036986">
    <property type="entry name" value="S4_RNA-bd_sf"/>
</dbReference>
<dbReference type="SMART" id="SM00363">
    <property type="entry name" value="S4"/>
    <property type="match status" value="1"/>
</dbReference>
<evidence type="ECO:0000256" key="6">
    <source>
        <dbReference type="PROSITE-ProRule" id="PRU00182"/>
    </source>
</evidence>
<feature type="region of interest" description="Disordered" evidence="7">
    <location>
        <begin position="74"/>
        <end position="93"/>
    </location>
</feature>
<dbReference type="GO" id="GO:0003723">
    <property type="term" value="F:RNA binding"/>
    <property type="evidence" value="ECO:0007669"/>
    <property type="project" value="UniProtKB-KW"/>
</dbReference>
<sequence>MKQFEIQSFEAGQRLDRYVEKLLRGASRNFLYKMMRKKNIVLNDKKAAGQELLQAGDVIKIYFSDETFEKFAQEGKKESSRTAGDSKTVEQKGPMPQIIYEDGDILILNKPSGMLSQKSAPDDFSANDFVIGYLLETGQLTEENLNTFRPSVCNRLDRNTSGLLIAGKSIRGLQEMSAQLRTRDIRKYYLCLVKGRLETEGYLKGYLKKSKENNKVTVQKNKFPGADPIETAWSPLKVMDRATLLKVHLITGRSHQIRAHLSGIGHPILGDYKYGDKGWNQELKAHTGISSQLLHAWEVILPDGRSFRADPPDTFEAAINYMKGSKNK</sequence>
<dbReference type="SUPFAM" id="SSF55120">
    <property type="entry name" value="Pseudouridine synthase"/>
    <property type="match status" value="1"/>
</dbReference>
<dbReference type="InterPro" id="IPR050188">
    <property type="entry name" value="RluA_PseudoU_synthase"/>
</dbReference>
<evidence type="ECO:0000256" key="1">
    <source>
        <dbReference type="ARBA" id="ARBA00000073"/>
    </source>
</evidence>
<evidence type="ECO:0000259" key="8">
    <source>
        <dbReference type="SMART" id="SM00363"/>
    </source>
</evidence>
<dbReference type="InterPro" id="IPR020103">
    <property type="entry name" value="PsdUridine_synth_cat_dom_sf"/>
</dbReference>